<organism evidence="2 3">
    <name type="scientific">Tegillarca granosa</name>
    <name type="common">Malaysian cockle</name>
    <name type="synonym">Anadara granosa</name>
    <dbReference type="NCBI Taxonomy" id="220873"/>
    <lineage>
        <taxon>Eukaryota</taxon>
        <taxon>Metazoa</taxon>
        <taxon>Spiralia</taxon>
        <taxon>Lophotrochozoa</taxon>
        <taxon>Mollusca</taxon>
        <taxon>Bivalvia</taxon>
        <taxon>Autobranchia</taxon>
        <taxon>Pteriomorphia</taxon>
        <taxon>Arcoida</taxon>
        <taxon>Arcoidea</taxon>
        <taxon>Arcidae</taxon>
        <taxon>Tegillarca</taxon>
    </lineage>
</organism>
<dbReference type="PANTHER" id="PTHR14389">
    <property type="entry name" value="SI:CH1073-475A24.1"/>
    <property type="match status" value="1"/>
</dbReference>
<sequence>MINRSGRSVPFSSSYIPEMGNCVSCCRKKGKSKEKYISDGDNGDTITQNKSQGDVDTKDKNELPTITETKDQPEKKDIKDDKPPQLNEKQTTPKVEPKADKRNDPKGQRSKDKQKKQVESESNDSSSSSDREYGKYKRVYINQNDNSRKNKKSKDTKKKSTKGNNKEATQSIGMIHMDNYQYGTGFRVGSKYVMTAYHIVRKIIDPQKSGNFCVTRLAHQSIWIVFKYKSRNEVFDEKYKPLRFKFKPELIYTNEDLDTAILTLQEDEKEFPKPVQNFAEIDESKHTYLLGHPDGNPLRYDPKIELVSLDEKIFESAKKWSLKNYHEDGYEGITDRRKILFHTSFQHGGSGSPGVMLTSHDKVTVVLMLLKGFPSFYFNKFDEKEKKLFIETRGESFLMEQGISMKSIWLSMKDNYAKLCEDIFPNNCFNA</sequence>
<dbReference type="EMBL" id="JARBDR010000919">
    <property type="protein sequence ID" value="KAJ8300076.1"/>
    <property type="molecule type" value="Genomic_DNA"/>
</dbReference>
<keyword evidence="3" id="KW-1185">Reference proteome</keyword>
<dbReference type="Proteomes" id="UP001217089">
    <property type="component" value="Unassembled WGS sequence"/>
</dbReference>
<dbReference type="Gene3D" id="2.40.10.10">
    <property type="entry name" value="Trypsin-like serine proteases"/>
    <property type="match status" value="1"/>
</dbReference>
<dbReference type="Pfam" id="PF13365">
    <property type="entry name" value="Trypsin_2"/>
    <property type="match status" value="1"/>
</dbReference>
<feature type="region of interest" description="Disordered" evidence="1">
    <location>
        <begin position="1"/>
        <end position="170"/>
    </location>
</feature>
<feature type="compositionally biased region" description="Basic residues" evidence="1">
    <location>
        <begin position="149"/>
        <end position="161"/>
    </location>
</feature>
<comment type="caution">
    <text evidence="2">The sequence shown here is derived from an EMBL/GenBank/DDBJ whole genome shotgun (WGS) entry which is preliminary data.</text>
</comment>
<evidence type="ECO:0000313" key="3">
    <source>
        <dbReference type="Proteomes" id="UP001217089"/>
    </source>
</evidence>
<feature type="compositionally biased region" description="Basic and acidic residues" evidence="1">
    <location>
        <begin position="53"/>
        <end position="83"/>
    </location>
</feature>
<evidence type="ECO:0008006" key="4">
    <source>
        <dbReference type="Google" id="ProtNLM"/>
    </source>
</evidence>
<dbReference type="PANTHER" id="PTHR14389:SF3">
    <property type="entry name" value="PROTEIN FAM111A-LIKE"/>
    <property type="match status" value="1"/>
</dbReference>
<accession>A0ABQ9E6M9</accession>
<name>A0ABQ9E6M9_TEGGR</name>
<protein>
    <recommendedName>
        <fullName evidence="4">Serine protease</fullName>
    </recommendedName>
</protein>
<gene>
    <name evidence="2" type="ORF">KUTeg_021595</name>
</gene>
<dbReference type="InterPro" id="IPR009003">
    <property type="entry name" value="Peptidase_S1_PA"/>
</dbReference>
<reference evidence="2 3" key="1">
    <citation type="submission" date="2022-12" db="EMBL/GenBank/DDBJ databases">
        <title>Chromosome-level genome of Tegillarca granosa.</title>
        <authorList>
            <person name="Kim J."/>
        </authorList>
    </citation>
    <scope>NUCLEOTIDE SEQUENCE [LARGE SCALE GENOMIC DNA]</scope>
    <source>
        <strain evidence="2">Teg-2019</strain>
        <tissue evidence="2">Adductor muscle</tissue>
    </source>
</reference>
<evidence type="ECO:0000313" key="2">
    <source>
        <dbReference type="EMBL" id="KAJ8300076.1"/>
    </source>
</evidence>
<evidence type="ECO:0000256" key="1">
    <source>
        <dbReference type="SAM" id="MobiDB-lite"/>
    </source>
</evidence>
<proteinExistence type="predicted"/>
<dbReference type="SUPFAM" id="SSF50494">
    <property type="entry name" value="Trypsin-like serine proteases"/>
    <property type="match status" value="1"/>
</dbReference>
<dbReference type="InterPro" id="IPR043504">
    <property type="entry name" value="Peptidase_S1_PA_chymotrypsin"/>
</dbReference>
<feature type="compositionally biased region" description="Basic and acidic residues" evidence="1">
    <location>
        <begin position="95"/>
        <end position="119"/>
    </location>
</feature>